<organism evidence="2 3">
    <name type="scientific">Thioalkalicoccus limnaeus</name>
    <dbReference type="NCBI Taxonomy" id="120681"/>
    <lineage>
        <taxon>Bacteria</taxon>
        <taxon>Pseudomonadati</taxon>
        <taxon>Pseudomonadota</taxon>
        <taxon>Gammaproteobacteria</taxon>
        <taxon>Chromatiales</taxon>
        <taxon>Chromatiaceae</taxon>
        <taxon>Thioalkalicoccus</taxon>
    </lineage>
</organism>
<keyword evidence="1" id="KW-0732">Signal</keyword>
<keyword evidence="2" id="KW-0675">Receptor</keyword>
<feature type="chain" id="PRO_5046318784" evidence="1">
    <location>
        <begin position="23"/>
        <end position="465"/>
    </location>
</feature>
<accession>A0ABV4BEK1</accession>
<evidence type="ECO:0000313" key="2">
    <source>
        <dbReference type="EMBL" id="MEY6431948.1"/>
    </source>
</evidence>
<sequence length="465" mass="51615">MLDPKRVLLAAGLLFAVAPGWANQVPPSGSNLAGATLVPLPVLGGDRVTAGSAFNPDISVILDAVYYNELGTEFDEPAGFEGGHSHGHGGHDHGHGLEEGFNFRSAELAFTASVDKYFDAMLMLHLDEHGVEVEEGYAATRNLPAGFRVKAGKFFSDIGYINAQHAHDWAFVDRPLVNEFLFGDHGIQEVGVQLTWTPNTPFYSVFGVELLQGETEGIAPYVGADRVQHVTVTPHPDTGDPVRNRWRADNPFDDVSGPRLITGFAKFGPDLGYDHAAQFGLSYGYSRAFQRDDLHSSLRYEAWDGTAWFAGVDAVYKYEAGRPYGHGDFTLQGEYFYREIDADFVEKRFRGGDFVTTEALRRTAKQDGLYLQGLYGIAPRWQAGLRLEALGLTNTNALVEDDFFRSFDTSYRYSGNLTFRPTEFSMLRAQLNYMDYATDDDRRDDGWAFMLQLQVALGVHGAHKF</sequence>
<dbReference type="Proteomes" id="UP001564408">
    <property type="component" value="Unassembled WGS sequence"/>
</dbReference>
<dbReference type="SUPFAM" id="SSF56935">
    <property type="entry name" value="Porins"/>
    <property type="match status" value="1"/>
</dbReference>
<name>A0ABV4BEK1_9GAMM</name>
<gene>
    <name evidence="2" type="ORF">ABC977_05935</name>
</gene>
<keyword evidence="3" id="KW-1185">Reference proteome</keyword>
<dbReference type="EMBL" id="JBDKXB010000005">
    <property type="protein sequence ID" value="MEY6431948.1"/>
    <property type="molecule type" value="Genomic_DNA"/>
</dbReference>
<dbReference type="InterPro" id="IPR023614">
    <property type="entry name" value="Porin_dom_sf"/>
</dbReference>
<proteinExistence type="predicted"/>
<feature type="signal peptide" evidence="1">
    <location>
        <begin position="1"/>
        <end position="22"/>
    </location>
</feature>
<evidence type="ECO:0000256" key="1">
    <source>
        <dbReference type="SAM" id="SignalP"/>
    </source>
</evidence>
<protein>
    <submittedName>
        <fullName evidence="2">TonB-dependent receptor</fullName>
    </submittedName>
</protein>
<dbReference type="Gene3D" id="2.40.160.10">
    <property type="entry name" value="Porin"/>
    <property type="match status" value="1"/>
</dbReference>
<dbReference type="RefSeq" id="WP_369666329.1">
    <property type="nucleotide sequence ID" value="NZ_JBDKXB010000005.1"/>
</dbReference>
<evidence type="ECO:0000313" key="3">
    <source>
        <dbReference type="Proteomes" id="UP001564408"/>
    </source>
</evidence>
<reference evidence="2 3" key="1">
    <citation type="submission" date="2024-05" db="EMBL/GenBank/DDBJ databases">
        <title>Genome Sequence and Characterization of the New Strain Purple Sulfur Bacterium of Genus Thioalkalicoccus.</title>
        <authorList>
            <person name="Bryantseva I.A."/>
            <person name="Kyndt J.A."/>
            <person name="Imhoff J.F."/>
        </authorList>
    </citation>
    <scope>NUCLEOTIDE SEQUENCE [LARGE SCALE GENOMIC DNA]</scope>
    <source>
        <strain evidence="2 3">Um2</strain>
    </source>
</reference>
<comment type="caution">
    <text evidence="2">The sequence shown here is derived from an EMBL/GenBank/DDBJ whole genome shotgun (WGS) entry which is preliminary data.</text>
</comment>